<organism evidence="1 2">
    <name type="scientific">Halteria grandinella</name>
    <dbReference type="NCBI Taxonomy" id="5974"/>
    <lineage>
        <taxon>Eukaryota</taxon>
        <taxon>Sar</taxon>
        <taxon>Alveolata</taxon>
        <taxon>Ciliophora</taxon>
        <taxon>Intramacronucleata</taxon>
        <taxon>Spirotrichea</taxon>
        <taxon>Stichotrichia</taxon>
        <taxon>Sporadotrichida</taxon>
        <taxon>Halteriidae</taxon>
        <taxon>Halteria</taxon>
    </lineage>
</organism>
<protein>
    <submittedName>
        <fullName evidence="1">Uncharacterized protein</fullName>
    </submittedName>
</protein>
<comment type="caution">
    <text evidence="1">The sequence shown here is derived from an EMBL/GenBank/DDBJ whole genome shotgun (WGS) entry which is preliminary data.</text>
</comment>
<proteinExistence type="predicted"/>
<gene>
    <name evidence="1" type="ORF">FGO68_gene11132</name>
</gene>
<dbReference type="OrthoDB" id="10498478at2759"/>
<dbReference type="InterPro" id="IPR036322">
    <property type="entry name" value="WD40_repeat_dom_sf"/>
</dbReference>
<keyword evidence="2" id="KW-1185">Reference proteome</keyword>
<dbReference type="Proteomes" id="UP000785679">
    <property type="component" value="Unassembled WGS sequence"/>
</dbReference>
<name>A0A8J8NXP4_HALGN</name>
<dbReference type="EMBL" id="RRYP01003254">
    <property type="protein sequence ID" value="TNV83977.1"/>
    <property type="molecule type" value="Genomic_DNA"/>
</dbReference>
<evidence type="ECO:0000313" key="2">
    <source>
        <dbReference type="Proteomes" id="UP000785679"/>
    </source>
</evidence>
<evidence type="ECO:0000313" key="1">
    <source>
        <dbReference type="EMBL" id="TNV83977.1"/>
    </source>
</evidence>
<sequence>MIFEYDGFKILKTLYNETFEVIYSMMEVDGFLFTGHSKGIIMAWEYGLGERVIKSECPVKDPVTSIVYLKNLLMIWVSLMNGDMFLLKINTETFQLDLLNQVKIDEPAKKIYSLTRLSDGRMCVSQDKGFTIWQIVQSATALNAGTGGSVTGGAAQLSVIKEDENGSTIPLSAYKIALQTPRCFLEDQVVSQVLEYDVNQVVASTMSCVYFLVSLKGGQNEVLRRIAGNGKWCIDLIRVPYFEQQGVKSVFCGVENDSYVLVNFENERGGAPQVLQQERAENQSPWYTGAFFLRNKPECMVVAEEKKRAIRSFVVNGL</sequence>
<dbReference type="SUPFAM" id="SSF50978">
    <property type="entry name" value="WD40 repeat-like"/>
    <property type="match status" value="1"/>
</dbReference>
<accession>A0A8J8NXP4</accession>
<dbReference type="AlphaFoldDB" id="A0A8J8NXP4"/>
<reference evidence="1" key="1">
    <citation type="submission" date="2019-06" db="EMBL/GenBank/DDBJ databases">
        <authorList>
            <person name="Zheng W."/>
        </authorList>
    </citation>
    <scope>NUCLEOTIDE SEQUENCE</scope>
    <source>
        <strain evidence="1">QDHG01</strain>
    </source>
</reference>